<feature type="compositionally biased region" description="Basic and acidic residues" evidence="3">
    <location>
        <begin position="308"/>
        <end position="322"/>
    </location>
</feature>
<dbReference type="PANTHER" id="PTHR10127:SF883">
    <property type="entry name" value="ZINC METALLOPROTEINASE NAS-8"/>
    <property type="match status" value="1"/>
</dbReference>
<dbReference type="GO" id="GO:0004222">
    <property type="term" value="F:metalloendopeptidase activity"/>
    <property type="evidence" value="ECO:0007669"/>
    <property type="project" value="UniProtKB-UniRule"/>
</dbReference>
<keyword evidence="2" id="KW-0732">Signal</keyword>
<dbReference type="HOGENOM" id="CLU_017286_5_0_1"/>
<keyword evidence="1 2" id="KW-0862">Zinc</keyword>
<dbReference type="InterPro" id="IPR034035">
    <property type="entry name" value="Astacin-like_dom"/>
</dbReference>
<feature type="active site" evidence="1">
    <location>
        <position position="183"/>
    </location>
</feature>
<dbReference type="EC" id="3.4.24.-" evidence="2"/>
<keyword evidence="1 2" id="KW-0645">Protease</keyword>
<feature type="binding site" evidence="1">
    <location>
        <position position="182"/>
    </location>
    <ligand>
        <name>Zn(2+)</name>
        <dbReference type="ChEBI" id="CHEBI:29105"/>
        <note>catalytic</note>
    </ligand>
</feature>
<name>A0A1S4EY62_AEDAE</name>
<dbReference type="OrthoDB" id="7751579at2759"/>
<dbReference type="SUPFAM" id="SSF55486">
    <property type="entry name" value="Metalloproteases ('zincins'), catalytic domain"/>
    <property type="match status" value="1"/>
</dbReference>
<dbReference type="GO" id="GO:0008270">
    <property type="term" value="F:zinc ion binding"/>
    <property type="evidence" value="ECO:0007669"/>
    <property type="project" value="UniProtKB-UniRule"/>
</dbReference>
<evidence type="ECO:0000256" key="1">
    <source>
        <dbReference type="PROSITE-ProRule" id="PRU01211"/>
    </source>
</evidence>
<proteinExistence type="predicted"/>
<reference evidence="5" key="3">
    <citation type="submission" date="2012-09" db="EMBL/GenBank/DDBJ databases">
        <authorList>
            <consortium name="VectorBase"/>
        </authorList>
    </citation>
    <scope>NUCLEOTIDE SEQUENCE</scope>
    <source>
        <strain evidence="5">Liverpool</strain>
    </source>
</reference>
<feature type="signal peptide" evidence="2">
    <location>
        <begin position="1"/>
        <end position="24"/>
    </location>
</feature>
<dbReference type="GO" id="GO:0006508">
    <property type="term" value="P:proteolysis"/>
    <property type="evidence" value="ECO:0007669"/>
    <property type="project" value="UniProtKB-KW"/>
</dbReference>
<evidence type="ECO:0000313" key="6">
    <source>
        <dbReference type="Proteomes" id="UP000682892"/>
    </source>
</evidence>
<comment type="caution">
    <text evidence="1">Lacks conserved residue(s) required for the propagation of feature annotation.</text>
</comment>
<dbReference type="SMART" id="SM00235">
    <property type="entry name" value="ZnMc"/>
    <property type="match status" value="1"/>
</dbReference>
<reference evidence="5" key="2">
    <citation type="journal article" date="2007" name="Science">
        <title>Genome sequence of Aedes aegypti, a major arbovirus vector.</title>
        <authorList>
            <person name="Nene V."/>
            <person name="Wortman J.R."/>
            <person name="Lawson D."/>
            <person name="Haas B."/>
            <person name="Kodira C."/>
            <person name="Tu Z.J."/>
            <person name="Loftus B."/>
            <person name="Xi Z."/>
            <person name="Megy K."/>
            <person name="Grabherr M."/>
            <person name="Ren Q."/>
            <person name="Zdobnov E.M."/>
            <person name="Lobo N.F."/>
            <person name="Campbell K.S."/>
            <person name="Brown S.E."/>
            <person name="Bonaldo M.F."/>
            <person name="Zhu J."/>
            <person name="Sinkins S.P."/>
            <person name="Hogenkamp D.G."/>
            <person name="Amedeo P."/>
            <person name="Arensburger P."/>
            <person name="Atkinson P.W."/>
            <person name="Bidwell S."/>
            <person name="Biedler J."/>
            <person name="Birney E."/>
            <person name="Bruggner R.V."/>
            <person name="Costas J."/>
            <person name="Coy M.R."/>
            <person name="Crabtree J."/>
            <person name="Crawford M."/>
            <person name="Debruyn B."/>
            <person name="Decaprio D."/>
            <person name="Eiglmeier K."/>
            <person name="Eisenstadt E."/>
            <person name="El-Dorry H."/>
            <person name="Gelbart W.M."/>
            <person name="Gomes S.L."/>
            <person name="Hammond M."/>
            <person name="Hannick L.I."/>
            <person name="Hogan J.R."/>
            <person name="Holmes M.H."/>
            <person name="Jaffe D."/>
            <person name="Johnston J.S."/>
            <person name="Kennedy R.C."/>
            <person name="Koo H."/>
            <person name="Kravitz S."/>
            <person name="Kriventseva E.V."/>
            <person name="Kulp D."/>
            <person name="Labutti K."/>
            <person name="Lee E."/>
            <person name="Li S."/>
            <person name="Lovin D.D."/>
            <person name="Mao C."/>
            <person name="Mauceli E."/>
            <person name="Menck C.F."/>
            <person name="Miller J.R."/>
            <person name="Montgomery P."/>
            <person name="Mori A."/>
            <person name="Nascimento A.L."/>
            <person name="Naveira H.F."/>
            <person name="Nusbaum C."/>
            <person name="O'leary S."/>
            <person name="Orvis J."/>
            <person name="Pertea M."/>
            <person name="Quesneville H."/>
            <person name="Reidenbach K.R."/>
            <person name="Rogers Y.H."/>
            <person name="Roth C.W."/>
            <person name="Schneider J.R."/>
            <person name="Schatz M."/>
            <person name="Shumway M."/>
            <person name="Stanke M."/>
            <person name="Stinson E.O."/>
            <person name="Tubio J.M."/>
            <person name="Vanzee J.P."/>
            <person name="Verjovski-Almeida S."/>
            <person name="Werner D."/>
            <person name="White O."/>
            <person name="Wyder S."/>
            <person name="Zeng Q."/>
            <person name="Zhao Q."/>
            <person name="Zhao Y."/>
            <person name="Hill C.A."/>
            <person name="Raikhel A.S."/>
            <person name="Soares M.B."/>
            <person name="Knudson D.L."/>
            <person name="Lee N.H."/>
            <person name="Galagan J."/>
            <person name="Salzberg S.L."/>
            <person name="Paulsen I.T."/>
            <person name="Dimopoulos G."/>
            <person name="Collins F.H."/>
            <person name="Birren B."/>
            <person name="Fraser-Liggett C.M."/>
            <person name="Severson D.W."/>
        </authorList>
    </citation>
    <scope>NUCLEOTIDE SEQUENCE [LARGE SCALE GENOMIC DNA]</scope>
    <source>
        <strain evidence="5">Liverpool</strain>
    </source>
</reference>
<feature type="binding site" evidence="1">
    <location>
        <position position="186"/>
    </location>
    <ligand>
        <name>Zn(2+)</name>
        <dbReference type="ChEBI" id="CHEBI:29105"/>
        <note>catalytic</note>
    </ligand>
</feature>
<dbReference type="InterPro" id="IPR024079">
    <property type="entry name" value="MetalloPept_cat_dom_sf"/>
</dbReference>
<keyword evidence="1 2" id="KW-0479">Metal-binding</keyword>
<dbReference type="AlphaFoldDB" id="A0A1S4EY62"/>
<protein>
    <recommendedName>
        <fullName evidence="2">Metalloendopeptidase</fullName>
        <ecNumber evidence="2">3.4.24.-</ecNumber>
    </recommendedName>
</protein>
<evidence type="ECO:0000259" key="4">
    <source>
        <dbReference type="PROSITE" id="PS51864"/>
    </source>
</evidence>
<feature type="domain" description="Peptidase M12A" evidence="4">
    <location>
        <begin position="84"/>
        <end position="289"/>
    </location>
</feature>
<dbReference type="Proteomes" id="UP000682892">
    <property type="component" value="Unassembled WGS sequence"/>
</dbReference>
<dbReference type="CDD" id="cd04280">
    <property type="entry name" value="ZnMc_astacin_like"/>
    <property type="match status" value="1"/>
</dbReference>
<keyword evidence="1 2" id="KW-0482">Metalloprotease</keyword>
<dbReference type="InterPro" id="IPR006026">
    <property type="entry name" value="Peptidase_Metallo"/>
</dbReference>
<dbReference type="KEGG" id="aag:5569253"/>
<keyword evidence="1 2" id="KW-0378">Hydrolase</keyword>
<feature type="binding site" evidence="1">
    <location>
        <position position="192"/>
    </location>
    <ligand>
        <name>Zn(2+)</name>
        <dbReference type="ChEBI" id="CHEBI:29105"/>
        <note>catalytic</note>
    </ligand>
</feature>
<organism evidence="5 6">
    <name type="scientific">Aedes aegypti</name>
    <name type="common">Yellowfever mosquito</name>
    <name type="synonym">Culex aegypti</name>
    <dbReference type="NCBI Taxonomy" id="7159"/>
    <lineage>
        <taxon>Eukaryota</taxon>
        <taxon>Metazoa</taxon>
        <taxon>Ecdysozoa</taxon>
        <taxon>Arthropoda</taxon>
        <taxon>Hexapoda</taxon>
        <taxon>Insecta</taxon>
        <taxon>Pterygota</taxon>
        <taxon>Neoptera</taxon>
        <taxon>Endopterygota</taxon>
        <taxon>Diptera</taxon>
        <taxon>Nematocera</taxon>
        <taxon>Culicoidea</taxon>
        <taxon>Culicidae</taxon>
        <taxon>Culicinae</taxon>
        <taxon>Aedini</taxon>
        <taxon>Aedes</taxon>
        <taxon>Stegomyia</taxon>
    </lineage>
</organism>
<dbReference type="PRINTS" id="PR00480">
    <property type="entry name" value="ASTACIN"/>
</dbReference>
<dbReference type="Pfam" id="PF01400">
    <property type="entry name" value="Astacin"/>
    <property type="match status" value="1"/>
</dbReference>
<sequence>MRNIWFEIFCSVAVFAFFGLSVNGQRRPVPGKSDKVDPTVARDRQNAKCVEEWYAKGAVGNPFGCQVGMKHFDQMEPDTKQAANSLPTSTFQIRLWPKAVVPYVYGAEFTELEEFLIDHAIWQFNTQTCIRFVPRTNQPYYVTFTRDDSGCWSYTGRYQNNQWNRVNLQPPCFSQGPGMVVHELMHSIGFHHEFIRPDRNQYIWVNQSATFSWPMVAKNFEVKKSEESEVYGTDFDYGSVMMYSRYAAAGGPDDAVMVNLKPWDPEEDFGNRTGFSYSDLIRVNYMYCNGTQWDVAVRKPFSLPIPVDHGKDQAPESPRPPKDYPPQYATIGDLQFDD</sequence>
<feature type="region of interest" description="Disordered" evidence="3">
    <location>
        <begin position="306"/>
        <end position="338"/>
    </location>
</feature>
<dbReference type="PROSITE" id="PS51864">
    <property type="entry name" value="ASTACIN"/>
    <property type="match status" value="1"/>
</dbReference>
<evidence type="ECO:0000313" key="5">
    <source>
        <dbReference type="EMBL" id="EAT47675.1"/>
    </source>
</evidence>
<dbReference type="OMA" id="LKPWDPE"/>
<gene>
    <name evidence="5" type="ORF">AaeL_AAEL001229</name>
</gene>
<feature type="chain" id="PRO_5036517553" description="Metalloendopeptidase" evidence="2">
    <location>
        <begin position="25"/>
        <end position="338"/>
    </location>
</feature>
<dbReference type="Gene3D" id="3.40.390.10">
    <property type="entry name" value="Collagenase (Catalytic Domain)"/>
    <property type="match status" value="1"/>
</dbReference>
<comment type="cofactor">
    <cofactor evidence="1 2">
        <name>Zn(2+)</name>
        <dbReference type="ChEBI" id="CHEBI:29105"/>
    </cofactor>
    <text evidence="1 2">Binds 1 zinc ion per subunit.</text>
</comment>
<dbReference type="EMBL" id="CH477211">
    <property type="protein sequence ID" value="EAT47675.1"/>
    <property type="molecule type" value="Genomic_DNA"/>
</dbReference>
<evidence type="ECO:0000256" key="2">
    <source>
        <dbReference type="RuleBase" id="RU361183"/>
    </source>
</evidence>
<reference evidence="5" key="1">
    <citation type="submission" date="2005-10" db="EMBL/GenBank/DDBJ databases">
        <authorList>
            <person name="Loftus B.J."/>
            <person name="Nene V.M."/>
            <person name="Hannick L.I."/>
            <person name="Bidwell S."/>
            <person name="Haas B."/>
            <person name="Amedeo P."/>
            <person name="Orvis J."/>
            <person name="Wortman J.R."/>
            <person name="White O.R."/>
            <person name="Salzberg S."/>
            <person name="Shumway M."/>
            <person name="Koo H."/>
            <person name="Zhao Y."/>
            <person name="Holmes M."/>
            <person name="Miller J."/>
            <person name="Schatz M."/>
            <person name="Pop M."/>
            <person name="Pai G."/>
            <person name="Utterback T."/>
            <person name="Rogers Y.-H."/>
            <person name="Kravitz S."/>
            <person name="Fraser C.M."/>
        </authorList>
    </citation>
    <scope>NUCLEOTIDE SEQUENCE</scope>
    <source>
        <strain evidence="5">Liverpool</strain>
    </source>
</reference>
<evidence type="ECO:0000256" key="3">
    <source>
        <dbReference type="SAM" id="MobiDB-lite"/>
    </source>
</evidence>
<dbReference type="InterPro" id="IPR001506">
    <property type="entry name" value="Peptidase_M12A"/>
</dbReference>
<accession>A0A1S4EY62</accession>
<dbReference type="PANTHER" id="PTHR10127">
    <property type="entry name" value="DISCOIDIN, CUB, EGF, LAMININ , AND ZINC METALLOPROTEASE DOMAIN CONTAINING"/>
    <property type="match status" value="1"/>
</dbReference>